<proteinExistence type="predicted"/>
<sequence>MLTATYTLVALSVEQASMRMGLLALQKQMQSTLTLQRSLSLSQLEYACENLNRLYDACHWRKIEKYLIPALRQATEKADQLLDELSLLNQNALTAIRQMQAQMENASEDSEERVAEVCAAIDTFCESLLQRLDKEERELFAIARRAICGDAWFAIANQMLAHEAEAEEARRERAARPLSLARPAAIIALGVPGLDGVAGQETQFETPEPGSHHRPLPVRRYAGD</sequence>
<comment type="caution">
    <text evidence="4">The sequence shown here is derived from an EMBL/GenBank/DDBJ whole genome shotgun (WGS) entry which is preliminary data.</text>
</comment>
<organism evidence="4 5">
    <name type="scientific">Pseudoduganella violacea</name>
    <dbReference type="NCBI Taxonomy" id="1715466"/>
    <lineage>
        <taxon>Bacteria</taxon>
        <taxon>Pseudomonadati</taxon>
        <taxon>Pseudomonadota</taxon>
        <taxon>Betaproteobacteria</taxon>
        <taxon>Burkholderiales</taxon>
        <taxon>Oxalobacteraceae</taxon>
        <taxon>Telluria group</taxon>
        <taxon>Pseudoduganella</taxon>
    </lineage>
</organism>
<dbReference type="RefSeq" id="WP_183443348.1">
    <property type="nucleotide sequence ID" value="NZ_JACHXD010000018.1"/>
</dbReference>
<dbReference type="AlphaFoldDB" id="A0A7W5BEH5"/>
<evidence type="ECO:0000256" key="2">
    <source>
        <dbReference type="SAM" id="MobiDB-lite"/>
    </source>
</evidence>
<dbReference type="Pfam" id="PF01814">
    <property type="entry name" value="Hemerythrin"/>
    <property type="match status" value="1"/>
</dbReference>
<dbReference type="Gene3D" id="1.20.120.520">
    <property type="entry name" value="nmb1532 protein domain like"/>
    <property type="match status" value="1"/>
</dbReference>
<evidence type="ECO:0000313" key="5">
    <source>
        <dbReference type="Proteomes" id="UP000541535"/>
    </source>
</evidence>
<dbReference type="Proteomes" id="UP000541535">
    <property type="component" value="Unassembled WGS sequence"/>
</dbReference>
<feature type="region of interest" description="Disordered" evidence="2">
    <location>
        <begin position="198"/>
        <end position="224"/>
    </location>
</feature>
<dbReference type="EMBL" id="JACHXD010000018">
    <property type="protein sequence ID" value="MBB3121648.1"/>
    <property type="molecule type" value="Genomic_DNA"/>
</dbReference>
<keyword evidence="5" id="KW-1185">Reference proteome</keyword>
<name>A0A7W5BEH5_9BURK</name>
<evidence type="ECO:0000256" key="1">
    <source>
        <dbReference type="SAM" id="Coils"/>
    </source>
</evidence>
<keyword evidence="1" id="KW-0175">Coiled coil</keyword>
<feature type="coiled-coil region" evidence="1">
    <location>
        <begin position="71"/>
        <end position="145"/>
    </location>
</feature>
<accession>A0A7W5BEH5</accession>
<evidence type="ECO:0000259" key="3">
    <source>
        <dbReference type="Pfam" id="PF01814"/>
    </source>
</evidence>
<evidence type="ECO:0000313" key="4">
    <source>
        <dbReference type="EMBL" id="MBB3121648.1"/>
    </source>
</evidence>
<reference evidence="4 5" key="1">
    <citation type="submission" date="2020-08" db="EMBL/GenBank/DDBJ databases">
        <title>Genomic Encyclopedia of Type Strains, Phase III (KMG-III): the genomes of soil and plant-associated and newly described type strains.</title>
        <authorList>
            <person name="Whitman W."/>
        </authorList>
    </citation>
    <scope>NUCLEOTIDE SEQUENCE [LARGE SCALE GENOMIC DNA]</scope>
    <source>
        <strain evidence="4 5">CECT 8897</strain>
    </source>
</reference>
<feature type="domain" description="Hemerythrin-like" evidence="3">
    <location>
        <begin position="44"/>
        <end position="142"/>
    </location>
</feature>
<gene>
    <name evidence="4" type="ORF">FHS03_004726</name>
</gene>
<dbReference type="InterPro" id="IPR012312">
    <property type="entry name" value="Hemerythrin-like"/>
</dbReference>
<protein>
    <submittedName>
        <fullName evidence="4">Hemerythrin-like domain-containing protein</fullName>
    </submittedName>
</protein>